<dbReference type="AlphaFoldDB" id="A0A0U5H7K6"/>
<accession>A0A0U5H7K6</accession>
<evidence type="ECO:0000256" key="1">
    <source>
        <dbReference type="SAM" id="MobiDB-lite"/>
    </source>
</evidence>
<feature type="region of interest" description="Disordered" evidence="1">
    <location>
        <begin position="697"/>
        <end position="719"/>
    </location>
</feature>
<dbReference type="Proteomes" id="UP000066737">
    <property type="component" value="Plasmid pSTJ001"/>
</dbReference>
<evidence type="ECO:0000313" key="4">
    <source>
        <dbReference type="Proteomes" id="UP000066737"/>
    </source>
</evidence>
<name>A0A0U5H7K6_9EURY</name>
<dbReference type="OrthoDB" id="358308at2157"/>
<feature type="region of interest" description="Disordered" evidence="1">
    <location>
        <begin position="195"/>
        <end position="325"/>
    </location>
</feature>
<dbReference type="InterPro" id="IPR008969">
    <property type="entry name" value="CarboxyPept-like_regulatory"/>
</dbReference>
<keyword evidence="2" id="KW-0812">Transmembrane</keyword>
<dbReference type="RefSeq" id="WP_059058565.1">
    <property type="nucleotide sequence ID" value="NZ_CEML01000004.1"/>
</dbReference>
<feature type="compositionally biased region" description="Polar residues" evidence="1">
    <location>
        <begin position="568"/>
        <end position="577"/>
    </location>
</feature>
<organism evidence="3 4">
    <name type="scientific">Halobacterium hubeiense</name>
    <dbReference type="NCBI Taxonomy" id="1407499"/>
    <lineage>
        <taxon>Archaea</taxon>
        <taxon>Methanobacteriati</taxon>
        <taxon>Methanobacteriota</taxon>
        <taxon>Stenosarchaea group</taxon>
        <taxon>Halobacteria</taxon>
        <taxon>Halobacteriales</taxon>
        <taxon>Halobacteriaceae</taxon>
        <taxon>Halobacterium</taxon>
    </lineage>
</organism>
<feature type="compositionally biased region" description="Low complexity" evidence="1">
    <location>
        <begin position="205"/>
        <end position="226"/>
    </location>
</feature>
<feature type="compositionally biased region" description="Polar residues" evidence="1">
    <location>
        <begin position="520"/>
        <end position="546"/>
    </location>
</feature>
<evidence type="ECO:0000313" key="3">
    <source>
        <dbReference type="EMBL" id="CQH63723.1"/>
    </source>
</evidence>
<dbReference type="SUPFAM" id="SSF49464">
    <property type="entry name" value="Carboxypeptidase regulatory domain-like"/>
    <property type="match status" value="1"/>
</dbReference>
<keyword evidence="4" id="KW-1185">Reference proteome</keyword>
<feature type="compositionally biased region" description="Polar residues" evidence="1">
    <location>
        <begin position="476"/>
        <end position="503"/>
    </location>
</feature>
<reference evidence="4" key="1">
    <citation type="journal article" date="2016" name="Environ. Microbiol.">
        <title>The complete genome of a viable archaeum isolated from 123-million-year-old rock salt.</title>
        <authorList>
            <person name="Jaakkola S.T."/>
            <person name="Pfeiffer F."/>
            <person name="Ravantti J.J."/>
            <person name="Guo Q."/>
            <person name="Liu Y."/>
            <person name="Chen X."/>
            <person name="Ma H."/>
            <person name="Yang C."/>
            <person name="Oksanen H.M."/>
            <person name="Bamford D.H."/>
        </authorList>
    </citation>
    <scope>NUCLEOTIDE SEQUENCE</scope>
    <source>
        <strain evidence="4">JI20-1</strain>
        <plasmid evidence="4">Plasmid pSTJ001</plasmid>
    </source>
</reference>
<geneLocation type="plasmid" evidence="4">
    <name>pSTJ001</name>
</geneLocation>
<proteinExistence type="predicted"/>
<gene>
    <name evidence="3" type="ORF">HHUB_4166</name>
</gene>
<feature type="region of interest" description="Disordered" evidence="1">
    <location>
        <begin position="476"/>
        <end position="546"/>
    </location>
</feature>
<keyword evidence="2" id="KW-0472">Membrane</keyword>
<dbReference type="GeneID" id="26660499"/>
<protein>
    <recommendedName>
        <fullName evidence="5">Carboxypeptidase regulatory-like domain-containing protein</fullName>
    </recommendedName>
</protein>
<feature type="transmembrane region" description="Helical" evidence="2">
    <location>
        <begin position="90"/>
        <end position="111"/>
    </location>
</feature>
<feature type="region of interest" description="Disordered" evidence="1">
    <location>
        <begin position="565"/>
        <end position="592"/>
    </location>
</feature>
<feature type="compositionally biased region" description="Gly residues" evidence="1">
    <location>
        <begin position="232"/>
        <end position="244"/>
    </location>
</feature>
<sequence>MPTSYTNRNARSRAELICPSCHTEGLDRFDAFAERHDNPRQKLIHGTRCPNCDQRVPPDKVEAQLAPPEWSFAGLSLTIPSIIRDPPTKAIAYATGILAVILMFVIIPTMLGPILGGGTAQTDAPRGGTEVYSDGGWTIYETSDGNYYIYDGTQYLTPTGPSTTPYYYNTEGVARDVLDSYLAYDPAGSTSFEFGGSNNTTSGMPGWSPTNNTSTSTNGTTGPSWTYNGTNDGSGGSGSGGSGGDIYDNPTDGGGTNDWEYQTPTGGDNTNDGGGYQTPSGGDGPSGPIYDDPNSGTNQPDDGYTVPTDKDPLHGAVRDSQGQPIEGVTVTITSTGQEVTTGADGTYTFDEHLPAGTHTLHASQQGLSTPPITLSAESNGDITVDGSPDHAVYVEGSDGTVAQNKLSIVMPDSGAANPITLSGTGSDMTGTVRFQSRGNANSTSITLSGVQSSDHQQVSVSPNTPRVVQINGNTAPNAEINLSSTPVSETVTEQGETSSTTSFELRGNLPTTPTITLNPASESTRQTASGRLSGQQSSTPVTITNRGNVQTPVDVTLRGKSWTRDRQQTGTTETGFSTEIDGYQQPDGQQGSLPELSVTATEHEAVESYSGGGPEFGYYDSGYMATSVFTAPESGMYRVDWHVHQSLYNSQGYSLSQSDSAESGIMVGEAGEDPDIDGYYPDGVATDHLLDEDAYVSVSTQTHSEGEDDRDSASDSGTTTVYLDEGESIYAGGTEETHHAGGLTSSETNTRVESVERLESAGNVTVSAGGVEKTVQDLQKGDSSTVALPLTTGRNDIDVSTSGPVGVDYELEWTEYHRTAGASIQANGETVASIDEGFTGTRTLEIPASAVPPGEREFVFTSAQRADRYDVALEWMSKTVTKQPEVTTSSGRVLFSESGRLESKQTVAVEEPISAGETVEVASGDGPLEYEISYPARVVADSPAVSVNDETYAYPSAFNATGSRLTESVLLNSSALELGQNQLSVSADAVDGIEPSVTATVEYKGSLVISNEPTVTVTNGDGESHTAEVPASQLQNGRLTGNSSLNLPGEWFTTGENTVRVQTADGSVVEAKLTARGIYQQEREFTED</sequence>
<dbReference type="Gene3D" id="2.60.40.1120">
    <property type="entry name" value="Carboxypeptidase-like, regulatory domain"/>
    <property type="match status" value="1"/>
</dbReference>
<feature type="compositionally biased region" description="Basic and acidic residues" evidence="1">
    <location>
        <begin position="308"/>
        <end position="317"/>
    </location>
</feature>
<evidence type="ECO:0000256" key="2">
    <source>
        <dbReference type="SAM" id="Phobius"/>
    </source>
</evidence>
<dbReference type="EMBL" id="LN831303">
    <property type="protein sequence ID" value="CQH63723.1"/>
    <property type="molecule type" value="Genomic_DNA"/>
</dbReference>
<feature type="compositionally biased region" description="Low complexity" evidence="1">
    <location>
        <begin position="508"/>
        <end position="519"/>
    </location>
</feature>
<evidence type="ECO:0008006" key="5">
    <source>
        <dbReference type="Google" id="ProtNLM"/>
    </source>
</evidence>
<keyword evidence="2" id="KW-1133">Transmembrane helix</keyword>
<dbReference type="KEGG" id="hhb:Hhub_4166"/>
<feature type="compositionally biased region" description="Gly residues" evidence="1">
    <location>
        <begin position="272"/>
        <end position="285"/>
    </location>
</feature>
<dbReference type="Pfam" id="PF13620">
    <property type="entry name" value="CarboxypepD_reg"/>
    <property type="match status" value="1"/>
</dbReference>